<dbReference type="SUPFAM" id="SSF54106">
    <property type="entry name" value="LysM domain"/>
    <property type="match status" value="4"/>
</dbReference>
<dbReference type="CDD" id="cd00118">
    <property type="entry name" value="LysM"/>
    <property type="match status" value="4"/>
</dbReference>
<protein>
    <submittedName>
        <fullName evidence="6">LysM peptidoglycan-binding domain-containing protein</fullName>
    </submittedName>
</protein>
<evidence type="ECO:0000256" key="4">
    <source>
        <dbReference type="SAM" id="SignalP"/>
    </source>
</evidence>
<feature type="domain" description="LysM" evidence="5">
    <location>
        <begin position="24"/>
        <end position="67"/>
    </location>
</feature>
<dbReference type="Gene3D" id="3.40.50.2300">
    <property type="match status" value="2"/>
</dbReference>
<dbReference type="PROSITE" id="PS51782">
    <property type="entry name" value="LYSM"/>
    <property type="match status" value="3"/>
</dbReference>
<reference evidence="7" key="1">
    <citation type="journal article" date="2019" name="Int. J. Syst. Evol. Microbiol.">
        <title>The Global Catalogue of Microorganisms (GCM) 10K type strain sequencing project: providing services to taxonomists for standard genome sequencing and annotation.</title>
        <authorList>
            <consortium name="The Broad Institute Genomics Platform"/>
            <consortium name="The Broad Institute Genome Sequencing Center for Infectious Disease"/>
            <person name="Wu L."/>
            <person name="Ma J."/>
        </authorList>
    </citation>
    <scope>NUCLEOTIDE SEQUENCE [LARGE SCALE GENOMIC DNA]</scope>
    <source>
        <strain evidence="7">KCTC 52925</strain>
    </source>
</reference>
<dbReference type="EMBL" id="JBHUOJ010000032">
    <property type="protein sequence ID" value="MFD2834427.1"/>
    <property type="molecule type" value="Genomic_DNA"/>
</dbReference>
<gene>
    <name evidence="6" type="ORF">ACFSYS_14135</name>
</gene>
<feature type="signal peptide" evidence="4">
    <location>
        <begin position="1"/>
        <end position="20"/>
    </location>
</feature>
<keyword evidence="7" id="KW-1185">Reference proteome</keyword>
<sequence length="668" mass="75396">MKYLLIVSFLFQFFTTSANAQAYKYHTVKKGENVFRIAQEYKISEEEIYKYNPDAKNGIQVNEKLVIPVSNTTSTQTQTSSETAFVEHKVAKKETLYRLSKQYNVSIDDIKRFNKHLYSEELKTGETVKIPTGQISESSVAEAISESKPVTPTSTSSSNPSPTPSAGTQVMQTGKTREHIVLEKETRYGIARKYGMTVAELDDMNPAVEMLQPGMMIRVGTDVLKDEPVIILDDRFEFYEVKPQENLFRLSQRFGLSQDSLKELNPALKDGLKYGMILKVPVKGGNSNSGEMSYTGTEKKNTKMDLRKNINNRSAKELVVLLPYHLNKVQDDSISNYKDIIMNERVVRIALDFYSGVRMAVDDAKSMGISTNLRTFDTKQTAGEVINLINSQNFRNVNAVIGPLLQETTEAAASRLEGQNIPVINPLSNREMRGYKNLFQSRPTEEIMRYAMMDFIAANSSGKNVIIIADPKNASIKSQLSSMMPSARFADPSGNAVSEQKLASMMNSGKNWVILETDNLNLISSVTSSLNRQARNHDITLLTTSKNNAYDNDLISNNHLGKLKFHYPSVDKEYDTERTKDFIDEYEKRFGIEPNQYAVRGYDLTLDVLLRLASANNLYESFEAFPGYTEYYESKFHYLPNAEGGYINDALYILKLNEDLTISNADDF</sequence>
<comment type="similarity">
    <text evidence="1">Belongs to the leucine-binding protein family.</text>
</comment>
<proteinExistence type="inferred from homology"/>
<feature type="region of interest" description="Disordered" evidence="3">
    <location>
        <begin position="138"/>
        <end position="173"/>
    </location>
</feature>
<organism evidence="6 7">
    <name type="scientific">Christiangramia antarctica</name>
    <dbReference type="NCBI Taxonomy" id="2058158"/>
    <lineage>
        <taxon>Bacteria</taxon>
        <taxon>Pseudomonadati</taxon>
        <taxon>Bacteroidota</taxon>
        <taxon>Flavobacteriia</taxon>
        <taxon>Flavobacteriales</taxon>
        <taxon>Flavobacteriaceae</taxon>
        <taxon>Christiangramia</taxon>
    </lineage>
</organism>
<dbReference type="PANTHER" id="PTHR33734:SF22">
    <property type="entry name" value="MEMBRANE-BOUND LYTIC MUREIN TRANSGLYCOSYLASE D"/>
    <property type="match status" value="1"/>
</dbReference>
<dbReference type="SMART" id="SM00257">
    <property type="entry name" value="LysM"/>
    <property type="match status" value="4"/>
</dbReference>
<dbReference type="Proteomes" id="UP001597438">
    <property type="component" value="Unassembled WGS sequence"/>
</dbReference>
<evidence type="ECO:0000256" key="3">
    <source>
        <dbReference type="SAM" id="MobiDB-lite"/>
    </source>
</evidence>
<keyword evidence="2 4" id="KW-0732">Signal</keyword>
<dbReference type="Pfam" id="PF13458">
    <property type="entry name" value="Peripla_BP_6"/>
    <property type="match status" value="1"/>
</dbReference>
<comment type="caution">
    <text evidence="6">The sequence shown here is derived from an EMBL/GenBank/DDBJ whole genome shotgun (WGS) entry which is preliminary data.</text>
</comment>
<dbReference type="InterPro" id="IPR028082">
    <property type="entry name" value="Peripla_BP_I"/>
</dbReference>
<evidence type="ECO:0000313" key="7">
    <source>
        <dbReference type="Proteomes" id="UP001597438"/>
    </source>
</evidence>
<dbReference type="PANTHER" id="PTHR33734">
    <property type="entry name" value="LYSM DOMAIN-CONTAINING GPI-ANCHORED PROTEIN 2"/>
    <property type="match status" value="1"/>
</dbReference>
<feature type="compositionally biased region" description="Low complexity" evidence="3">
    <location>
        <begin position="138"/>
        <end position="168"/>
    </location>
</feature>
<name>A0ABW5X733_9FLAO</name>
<dbReference type="RefSeq" id="WP_251738947.1">
    <property type="nucleotide sequence ID" value="NZ_JBHUOJ010000032.1"/>
</dbReference>
<feature type="chain" id="PRO_5046048017" evidence="4">
    <location>
        <begin position="21"/>
        <end position="668"/>
    </location>
</feature>
<evidence type="ECO:0000313" key="6">
    <source>
        <dbReference type="EMBL" id="MFD2834427.1"/>
    </source>
</evidence>
<dbReference type="InterPro" id="IPR028081">
    <property type="entry name" value="Leu-bd"/>
</dbReference>
<dbReference type="SUPFAM" id="SSF53822">
    <property type="entry name" value="Periplasmic binding protein-like I"/>
    <property type="match status" value="1"/>
</dbReference>
<feature type="domain" description="LysM" evidence="5">
    <location>
        <begin position="237"/>
        <end position="280"/>
    </location>
</feature>
<evidence type="ECO:0000259" key="5">
    <source>
        <dbReference type="PROSITE" id="PS51782"/>
    </source>
</evidence>
<feature type="domain" description="LysM" evidence="5">
    <location>
        <begin position="86"/>
        <end position="130"/>
    </location>
</feature>
<dbReference type="InterPro" id="IPR018392">
    <property type="entry name" value="LysM"/>
</dbReference>
<dbReference type="Pfam" id="PF01476">
    <property type="entry name" value="LysM"/>
    <property type="match status" value="4"/>
</dbReference>
<evidence type="ECO:0000256" key="1">
    <source>
        <dbReference type="ARBA" id="ARBA00010062"/>
    </source>
</evidence>
<dbReference type="Gene3D" id="3.10.350.10">
    <property type="entry name" value="LysM domain"/>
    <property type="match status" value="4"/>
</dbReference>
<accession>A0ABW5X733</accession>
<evidence type="ECO:0000256" key="2">
    <source>
        <dbReference type="ARBA" id="ARBA00022729"/>
    </source>
</evidence>
<dbReference type="InterPro" id="IPR036779">
    <property type="entry name" value="LysM_dom_sf"/>
</dbReference>